<comment type="similarity">
    <text evidence="2">Belongs to the PI3/PI4-kinase family. ATM subfamily.</text>
</comment>
<feature type="domain" description="FAT" evidence="14">
    <location>
        <begin position="1508"/>
        <end position="2082"/>
    </location>
</feature>
<dbReference type="InterPro" id="IPR057564">
    <property type="entry name" value="HEAT_ATR"/>
</dbReference>
<dbReference type="Gene3D" id="1.10.1070.11">
    <property type="entry name" value="Phosphatidylinositol 3-/4-kinase, catalytic domain"/>
    <property type="match status" value="1"/>
</dbReference>
<evidence type="ECO:0000256" key="8">
    <source>
        <dbReference type="ARBA" id="ARBA00022777"/>
    </source>
</evidence>
<keyword evidence="8" id="KW-0418">Kinase</keyword>
<evidence type="ECO:0000256" key="3">
    <source>
        <dbReference type="ARBA" id="ARBA00012513"/>
    </source>
</evidence>
<evidence type="ECO:0000259" key="14">
    <source>
        <dbReference type="PROSITE" id="PS51189"/>
    </source>
</evidence>
<keyword evidence="9" id="KW-0067">ATP-binding</keyword>
<dbReference type="InterPro" id="IPR056802">
    <property type="entry name" value="ATR-like_M-HEAT"/>
</dbReference>
<dbReference type="GO" id="GO:0005634">
    <property type="term" value="C:nucleus"/>
    <property type="evidence" value="ECO:0007669"/>
    <property type="project" value="UniProtKB-SubCell"/>
</dbReference>
<accession>A0AAN7V240</accession>
<dbReference type="InterPro" id="IPR003152">
    <property type="entry name" value="FATC_dom"/>
</dbReference>
<keyword evidence="6" id="KW-0547">Nucleotide-binding</keyword>
<dbReference type="CDD" id="cd00892">
    <property type="entry name" value="PIKKc_ATR"/>
    <property type="match status" value="1"/>
</dbReference>
<dbReference type="PANTHER" id="PTHR11139">
    <property type="entry name" value="ATAXIA TELANGIECTASIA MUTATED ATM -RELATED"/>
    <property type="match status" value="1"/>
</dbReference>
<dbReference type="GO" id="GO:0005524">
    <property type="term" value="F:ATP binding"/>
    <property type="evidence" value="ECO:0007669"/>
    <property type="project" value="UniProtKB-KW"/>
</dbReference>
<evidence type="ECO:0000256" key="2">
    <source>
        <dbReference type="ARBA" id="ARBA00010769"/>
    </source>
</evidence>
<dbReference type="GO" id="GO:0000077">
    <property type="term" value="P:DNA damage checkpoint signaling"/>
    <property type="evidence" value="ECO:0007669"/>
    <property type="project" value="TreeGrafter"/>
</dbReference>
<dbReference type="PROSITE" id="PS00916">
    <property type="entry name" value="PI3_4_KINASE_2"/>
    <property type="match status" value="1"/>
</dbReference>
<evidence type="ECO:0000256" key="4">
    <source>
        <dbReference type="ARBA" id="ARBA00022527"/>
    </source>
</evidence>
<evidence type="ECO:0000256" key="6">
    <source>
        <dbReference type="ARBA" id="ARBA00022741"/>
    </source>
</evidence>
<dbReference type="SMART" id="SM00802">
    <property type="entry name" value="UME"/>
    <property type="match status" value="1"/>
</dbReference>
<evidence type="ECO:0000256" key="10">
    <source>
        <dbReference type="ARBA" id="ARBA00023204"/>
    </source>
</evidence>
<dbReference type="GO" id="GO:0005694">
    <property type="term" value="C:chromosome"/>
    <property type="evidence" value="ECO:0007669"/>
    <property type="project" value="TreeGrafter"/>
</dbReference>
<evidence type="ECO:0000313" key="16">
    <source>
        <dbReference type="EMBL" id="KAK5640945.1"/>
    </source>
</evidence>
<evidence type="ECO:0000256" key="12">
    <source>
        <dbReference type="ARBA" id="ARBA00024420"/>
    </source>
</evidence>
<dbReference type="InterPro" id="IPR003151">
    <property type="entry name" value="PIK-rel_kinase_FAT"/>
</dbReference>
<dbReference type="Pfam" id="PF23593">
    <property type="entry name" value="HEAT_ATR"/>
    <property type="match status" value="1"/>
</dbReference>
<keyword evidence="10" id="KW-0234">DNA repair</keyword>
<dbReference type="InterPro" id="IPR036940">
    <property type="entry name" value="PI3/4_kinase_cat_sf"/>
</dbReference>
<dbReference type="InterPro" id="IPR000403">
    <property type="entry name" value="PI3/4_kinase_cat_dom"/>
</dbReference>
<dbReference type="Gene3D" id="3.30.1010.10">
    <property type="entry name" value="Phosphatidylinositol 3-kinase Catalytic Subunit, Chain A, domain 4"/>
    <property type="match status" value="1"/>
</dbReference>
<feature type="domain" description="PI3K/PI4K catalytic" evidence="13">
    <location>
        <begin position="2189"/>
        <end position="2504"/>
    </location>
</feature>
<dbReference type="PROSITE" id="PS51190">
    <property type="entry name" value="FATC"/>
    <property type="match status" value="1"/>
</dbReference>
<evidence type="ECO:0000256" key="5">
    <source>
        <dbReference type="ARBA" id="ARBA00022679"/>
    </source>
</evidence>
<dbReference type="GO" id="GO:0004674">
    <property type="term" value="F:protein serine/threonine kinase activity"/>
    <property type="evidence" value="ECO:0007669"/>
    <property type="project" value="UniProtKB-KW"/>
</dbReference>
<dbReference type="InterPro" id="IPR016024">
    <property type="entry name" value="ARM-type_fold"/>
</dbReference>
<dbReference type="GO" id="GO:0000723">
    <property type="term" value="P:telomere maintenance"/>
    <property type="evidence" value="ECO:0007669"/>
    <property type="project" value="TreeGrafter"/>
</dbReference>
<evidence type="ECO:0000256" key="11">
    <source>
        <dbReference type="ARBA" id="ARBA00023242"/>
    </source>
</evidence>
<dbReference type="InterPro" id="IPR050517">
    <property type="entry name" value="DDR_Repair_Kinase"/>
</dbReference>
<keyword evidence="5" id="KW-0808">Transferase</keyword>
<dbReference type="SMART" id="SM01343">
    <property type="entry name" value="FATC"/>
    <property type="match status" value="1"/>
</dbReference>
<dbReference type="Pfam" id="PF25030">
    <property type="entry name" value="M-HEAT_ATR"/>
    <property type="match status" value="1"/>
</dbReference>
<gene>
    <name evidence="16" type="ORF">RI129_009492</name>
</gene>
<dbReference type="InterPro" id="IPR011009">
    <property type="entry name" value="Kinase-like_dom_sf"/>
</dbReference>
<dbReference type="InterPro" id="IPR014009">
    <property type="entry name" value="PIK_FAT"/>
</dbReference>
<dbReference type="Pfam" id="PF00454">
    <property type="entry name" value="PI3_PI4_kinase"/>
    <property type="match status" value="1"/>
</dbReference>
<dbReference type="SMART" id="SM00146">
    <property type="entry name" value="PI3Kc"/>
    <property type="match status" value="1"/>
</dbReference>
<dbReference type="PANTHER" id="PTHR11139:SF69">
    <property type="entry name" value="SERINE_THREONINE-PROTEIN KINASE ATR"/>
    <property type="match status" value="1"/>
</dbReference>
<dbReference type="EC" id="2.7.11.1" evidence="3"/>
<dbReference type="EMBL" id="JAVRBK010000007">
    <property type="protein sequence ID" value="KAK5640945.1"/>
    <property type="molecule type" value="Genomic_DNA"/>
</dbReference>
<comment type="caution">
    <text evidence="16">The sequence shown here is derived from an EMBL/GenBank/DDBJ whole genome shotgun (WGS) entry which is preliminary data.</text>
</comment>
<dbReference type="SUPFAM" id="SSF56112">
    <property type="entry name" value="Protein kinase-like (PK-like)"/>
    <property type="match status" value="1"/>
</dbReference>
<evidence type="ECO:0000313" key="17">
    <source>
        <dbReference type="Proteomes" id="UP001329430"/>
    </source>
</evidence>
<keyword evidence="4" id="KW-0723">Serine/threonine-protein kinase</keyword>
<keyword evidence="17" id="KW-1185">Reference proteome</keyword>
<dbReference type="PROSITE" id="PS50290">
    <property type="entry name" value="PI3_4_KINASE_3"/>
    <property type="match status" value="1"/>
</dbReference>
<reference evidence="16 17" key="1">
    <citation type="journal article" date="2024" name="Insects">
        <title>An Improved Chromosome-Level Genome Assembly of the Firefly Pyrocoelia pectoralis.</title>
        <authorList>
            <person name="Fu X."/>
            <person name="Meyer-Rochow V.B."/>
            <person name="Ballantyne L."/>
            <person name="Zhu X."/>
        </authorList>
    </citation>
    <scope>NUCLEOTIDE SEQUENCE [LARGE SCALE GENOMIC DNA]</scope>
    <source>
        <strain evidence="16">XCY_ONT2</strain>
    </source>
</reference>
<evidence type="ECO:0000259" key="13">
    <source>
        <dbReference type="PROSITE" id="PS50290"/>
    </source>
</evidence>
<dbReference type="Pfam" id="PF02259">
    <property type="entry name" value="FAT"/>
    <property type="match status" value="1"/>
</dbReference>
<dbReference type="Proteomes" id="UP001329430">
    <property type="component" value="Chromosome 7"/>
</dbReference>
<evidence type="ECO:0000256" key="7">
    <source>
        <dbReference type="ARBA" id="ARBA00022763"/>
    </source>
</evidence>
<keyword evidence="11" id="KW-0539">Nucleus</keyword>
<dbReference type="GO" id="GO:0006281">
    <property type="term" value="P:DNA repair"/>
    <property type="evidence" value="ECO:0007669"/>
    <property type="project" value="UniProtKB-KW"/>
</dbReference>
<keyword evidence="7" id="KW-0227">DNA damage</keyword>
<name>A0AAN7V240_9COLE</name>
<proteinExistence type="inferred from homology"/>
<evidence type="ECO:0000259" key="15">
    <source>
        <dbReference type="PROSITE" id="PS51190"/>
    </source>
</evidence>
<dbReference type="SUPFAM" id="SSF48371">
    <property type="entry name" value="ARM repeat"/>
    <property type="match status" value="1"/>
</dbReference>
<feature type="domain" description="FATC" evidence="15">
    <location>
        <begin position="2503"/>
        <end position="2535"/>
    </location>
</feature>
<evidence type="ECO:0000256" key="1">
    <source>
        <dbReference type="ARBA" id="ARBA00004123"/>
    </source>
</evidence>
<sequence length="2535" mass="292050">MENIEAFPMWEVFNTQIIPGLLDMAFSDDSLQKLTSIIKTTEFLQIVSYTRDPSVSWDEYQKKILQYKAFTIWLLERFFYLLTCDHFAKIHDLVFDVHIRILYYISVTQPDFYTELCGEYMSALGQLNNYHKIYSGDGKKVKLEIFAPIEIPELKDKLDFSSEPIEIVSKTACNTMQKRLLQLSSNLLRNIDSHNFHEVIYRNFDCFEYIICECNMDLKLAVIDVYIANLNSGDSCRITCGNIAPRFADFVSFLENIAYNVYNKNFIISQTELQHFEALLISIFSSTKNVSNFKENLYRIAIFVNTKTSSKNLKFTCLDYVHSQQLLSSENVSDYIDKVVKCNEYEYVKFLKEQILHEFKNETSVPTWNRFHCAIERMMNNATIFGDANECNFLTELTLIQKTIEMVIELKIKRCELQFFDNFIYNLFGKAHNHLASCKDIDSVGVSIQKLLVTLPYVEDVTFIFDCLAYPFINKRTGLFKSRLMQTKAIKISSFLTYRSSTTSQTALTFLCNFVNNLSSRLCISNSDSYTVQQMQTDYVNIIKSNLKNVISKLPIETVKIVLRYPTIFSARDQWINDILLPAIEVLPPHLLTVIIKFAGEIICQSNSQFIQFVSRSADETVFETCCLTCRKDYCNTSDKYELDVILARTSQSKMAFEISKPLRGNDEIVNTLLSYILMHCSHEDSSVRISIISAMHCFTHLSSFYNVNAMLSWLKFANDEDKFVRRELSKLVNFIFNAVSENKALSNDRKDEMFKTCFLELVKYAKLSLHQSNYDLQETLLNTIRQLSKLSLPITTRYVSQILLYFIMYPTSKHYLIASNIWIEMAHQQNTTTKIIYLQYRKQLCGNIVKICAINLAAVDYSLSMSLEKISTVLGFYGAKDFVAKESQSLLPALTSLIVGMPKVERLVEEFASLVEMNVKDLLISKYGNIFLHVFLNETEAMFKNLMKYIETKTGCSGRTLRKRDLLVILNDLLLNFHEYRDRVLVGLRILATDDCDGPTISIEQIPEYLQPKLLGVLAHFDMKLVLPYLDIEKVLSSLAELVTFMGAKYITPLRFKILAMLKTALNSNEVSAELHCNVWEAFLKTCEIESLGPQLASIFVFLLPLLETQPKISTIFQYLIIDNKAFVKDYICDLFFVLESNASRDICVVIEEYLQRVQKLPFREHLSAFLKYLNHETVEIRVHGLKYIKGLLETNREELDRMILGYNGIDPIIVSLLDVLMLACREKEEVIKLACGECLGELGAIEPSHLPRQYKRETQSFVFFITEDNFIVNALNELTRALQAEKNTRKMDRFALAIQETLKFYKVSPDVNSSRYKLWMDFPDSQKELMLPMLSSRYTLLQPVEKIPVSPIYGSKYGSTYDLWIYNWTCNLTWEIKSDERSVVQVCLPSLHQDHNTLMVFLPHILLHALLDGAPLSHEDIFKEFMAVINTYSNRETTLPIVNATPLPSGAPILTNTVSPEEKVIFVLLDFLDRWVREWTWKKDNLASDEKCRTIKDFLSRFCKLILARSNYQCGEYARALMYFEEYIYEKSEQLKNHLPFLTELYAQLDEPDGVAGVIAIQDKEPPIEQKLLALEVSGKLTDAIAYYEQIPVPLKPHHLQCLVQCYLDLENVHAALNYVRGSMDSHPAYNQNLLLEMEAEPLLRLGRYTDLDKLVNRSEMRNNHSWNLEIGRSLLYLQDGKMEEFNNILNSLSISQVDSLGAASLKEGAYQHGYVYAARLHAITELKQIGNMIKELLVRPNDHKVCESVLKKLMTEWKLRLKIVHESRRIQEPILCLRRVGILQAKTILAKRAPHSVNLLNSILGESWLHSATIARASGVHQQAFTYTLKADEYAPPRLFLEKAQLHWMREEHEQALSVLQKGLEKLTPDVISTPSLSYNNFDLEKKKISSEAKLLIATYNDSVSNVDADVNKQHYKDAVDDFNQWEKSLVCLAQYYDRLSQSVPEAEEGDMKVFMINYFGRSLLYGTEYLYQSMPRMLSIWFDYGTSVFNLSSGMTVSKTGGRGKAERETTLLQMTRLIDTFLDRLPAYIFLTAFSQIVSRICHPQKQVYIELKSIIVKLILQYPQQTLWMLISVIKSRCPVRSKRCSEILNDGRLKSPNMIKLIGDFTKLAEKLIELCNKDIPAQTRVASVATLLRSLPRMLTKDFSEIMIPTQKFRKLILPNPDFQINQHNPFPNHYVHIVGIEDEIIILDSMQHPRKITFRGSDGNKYTQLLKPKDDLRKDFRLMEFNDVVNQMLSRDPDCRQRRLYIRLYSVVPLNEECGLLEWIHNLVGLRPVLQELYKKRGLGMGGRELNHILGDQKDPLAKKREVFTKCLLPRHPPIFNEWFRKTFPDAQSWLTARTAYIHTTAAISMVGYILGLGDRHGENISFDSTCGDTVHVDFNCLFNKGETFAWPERVPFRLTQNMVAAMGPLGVEGMFRKSCACTLSVLRAHTKTLMSIVTPFVYDPLVSWSRKVIQNTNTLIGEQPNLQAVEHIRNIEERLNGIIKSKCKSTVSIPLSVDGQTNILIQEAMSIDNLCQMYIGWGAYL</sequence>
<evidence type="ECO:0000256" key="9">
    <source>
        <dbReference type="ARBA" id="ARBA00022840"/>
    </source>
</evidence>
<dbReference type="InterPro" id="IPR012993">
    <property type="entry name" value="UME"/>
</dbReference>
<dbReference type="InterPro" id="IPR018936">
    <property type="entry name" value="PI3/4_kinase_CS"/>
</dbReference>
<dbReference type="PROSITE" id="PS51189">
    <property type="entry name" value="FAT"/>
    <property type="match status" value="1"/>
</dbReference>
<organism evidence="16 17">
    <name type="scientific">Pyrocoelia pectoralis</name>
    <dbReference type="NCBI Taxonomy" id="417401"/>
    <lineage>
        <taxon>Eukaryota</taxon>
        <taxon>Metazoa</taxon>
        <taxon>Ecdysozoa</taxon>
        <taxon>Arthropoda</taxon>
        <taxon>Hexapoda</taxon>
        <taxon>Insecta</taxon>
        <taxon>Pterygota</taxon>
        <taxon>Neoptera</taxon>
        <taxon>Endopterygota</taxon>
        <taxon>Coleoptera</taxon>
        <taxon>Polyphaga</taxon>
        <taxon>Elateriformia</taxon>
        <taxon>Elateroidea</taxon>
        <taxon>Lampyridae</taxon>
        <taxon>Lampyrinae</taxon>
        <taxon>Pyrocoelia</taxon>
    </lineage>
</organism>
<protein>
    <recommendedName>
        <fullName evidence="12">Serine/threonine-protein kinase ATR</fullName>
        <ecNumber evidence="3">2.7.11.1</ecNumber>
    </recommendedName>
</protein>
<dbReference type="Pfam" id="PF02260">
    <property type="entry name" value="FATC"/>
    <property type="match status" value="1"/>
</dbReference>
<dbReference type="Pfam" id="PF08064">
    <property type="entry name" value="UME"/>
    <property type="match status" value="1"/>
</dbReference>
<comment type="subcellular location">
    <subcellularLocation>
        <location evidence="1">Nucleus</location>
    </subcellularLocation>
</comment>